<comment type="caution">
    <text evidence="1">The sequence shown here is derived from an EMBL/GenBank/DDBJ whole genome shotgun (WGS) entry which is preliminary data.</text>
</comment>
<evidence type="ECO:0000313" key="1">
    <source>
        <dbReference type="EMBL" id="PSB59041.1"/>
    </source>
</evidence>
<dbReference type="Proteomes" id="UP000238937">
    <property type="component" value="Unassembled WGS sequence"/>
</dbReference>
<evidence type="ECO:0008006" key="3">
    <source>
        <dbReference type="Google" id="ProtNLM"/>
    </source>
</evidence>
<dbReference type="RefSeq" id="WP_106299990.1">
    <property type="nucleotide sequence ID" value="NZ_PVWO01000016.1"/>
</dbReference>
<evidence type="ECO:0000313" key="2">
    <source>
        <dbReference type="Proteomes" id="UP000238937"/>
    </source>
</evidence>
<dbReference type="AlphaFoldDB" id="A0A2T1GMC5"/>
<dbReference type="EMBL" id="PVWO01000016">
    <property type="protein sequence ID" value="PSB59041.1"/>
    <property type="molecule type" value="Genomic_DNA"/>
</dbReference>
<gene>
    <name evidence="1" type="ORF">C7B77_02485</name>
</gene>
<dbReference type="SUPFAM" id="SSF53756">
    <property type="entry name" value="UDP-Glycosyltransferase/glycogen phosphorylase"/>
    <property type="match status" value="1"/>
</dbReference>
<organism evidence="1 2">
    <name type="scientific">Chamaesiphon polymorphus CCALA 037</name>
    <dbReference type="NCBI Taxonomy" id="2107692"/>
    <lineage>
        <taxon>Bacteria</taxon>
        <taxon>Bacillati</taxon>
        <taxon>Cyanobacteriota</taxon>
        <taxon>Cyanophyceae</taxon>
        <taxon>Gomontiellales</taxon>
        <taxon>Chamaesiphonaceae</taxon>
        <taxon>Chamaesiphon</taxon>
    </lineage>
</organism>
<dbReference type="OrthoDB" id="495961at2"/>
<sequence>MRIVDSKQEILLIDISTWKGHHEIYFKKILLSLLERQYFVYASCSDNADLRQWLEHSNIQNCSVLDFRLSFIEKFFFKGLSSFDRIVQTLFKGYIYRFSSVSSLLFTRNILMRIGKDIPVFFGDADTSVPIIPAWVAKMLLPSQWVTLAVQPSYRSASSWGKQKSRQRFVAEKLFALASCKAVLTLHPAYLKFFRNRFHEDKFLALPEIIDVTIDKHYEVPEKIYHLAAGRKIISITGGLLPKRNLELFLKAAQNLDPERYFILAIGHWPQEYYTPTQIESIKALSLTLANNSCLKLGYYIAAEGEFNQLLTISDLIYLQYHNHSFSSNILTKAIFLRKPVIIGDNYIMKKVINKYDWAAIAPEEPEQIASAMMKVATEFQINETKYQEFLEDFSSEKFNLTIDRTVKLLMSNC</sequence>
<dbReference type="Gene3D" id="3.40.50.2000">
    <property type="entry name" value="Glycogen Phosphorylase B"/>
    <property type="match status" value="1"/>
</dbReference>
<reference evidence="1 2" key="1">
    <citation type="submission" date="2018-03" db="EMBL/GenBank/DDBJ databases">
        <title>The ancient ancestry and fast evolution of plastids.</title>
        <authorList>
            <person name="Moore K.R."/>
            <person name="Magnabosco C."/>
            <person name="Momper L."/>
            <person name="Gold D.A."/>
            <person name="Bosak T."/>
            <person name="Fournier G.P."/>
        </authorList>
    </citation>
    <scope>NUCLEOTIDE SEQUENCE [LARGE SCALE GENOMIC DNA]</scope>
    <source>
        <strain evidence="1 2">CCALA 037</strain>
    </source>
</reference>
<protein>
    <recommendedName>
        <fullName evidence="3">Glycosyl transferase family 1 domain-containing protein</fullName>
    </recommendedName>
</protein>
<proteinExistence type="predicted"/>
<accession>A0A2T1GMC5</accession>
<name>A0A2T1GMC5_9CYAN</name>
<keyword evidence="2" id="KW-1185">Reference proteome</keyword>